<name>A0ABN3C174_9ACTN</name>
<reference evidence="2 3" key="1">
    <citation type="journal article" date="2019" name="Int. J. Syst. Evol. Microbiol.">
        <title>The Global Catalogue of Microorganisms (GCM) 10K type strain sequencing project: providing services to taxonomists for standard genome sequencing and annotation.</title>
        <authorList>
            <consortium name="The Broad Institute Genomics Platform"/>
            <consortium name="The Broad Institute Genome Sequencing Center for Infectious Disease"/>
            <person name="Wu L."/>
            <person name="Ma J."/>
        </authorList>
    </citation>
    <scope>NUCLEOTIDE SEQUENCE [LARGE SCALE GENOMIC DNA]</scope>
    <source>
        <strain evidence="2 3">JCM 14924</strain>
    </source>
</reference>
<comment type="caution">
    <text evidence="2">The sequence shown here is derived from an EMBL/GenBank/DDBJ whole genome shotgun (WGS) entry which is preliminary data.</text>
</comment>
<accession>A0ABN3C174</accession>
<dbReference type="Proteomes" id="UP001501391">
    <property type="component" value="Unassembled WGS sequence"/>
</dbReference>
<evidence type="ECO:0000313" key="3">
    <source>
        <dbReference type="Proteomes" id="UP001501391"/>
    </source>
</evidence>
<gene>
    <name evidence="2" type="ORF">GCM10009787_63220</name>
</gene>
<evidence type="ECO:0000313" key="2">
    <source>
        <dbReference type="EMBL" id="GAA2202795.1"/>
    </source>
</evidence>
<evidence type="ECO:0000256" key="1">
    <source>
        <dbReference type="SAM" id="MobiDB-lite"/>
    </source>
</evidence>
<feature type="compositionally biased region" description="Low complexity" evidence="1">
    <location>
        <begin position="22"/>
        <end position="37"/>
    </location>
</feature>
<protein>
    <submittedName>
        <fullName evidence="2">Uncharacterized protein</fullName>
    </submittedName>
</protein>
<sequence>MADPRLPALALGGHPGRSESQALADAGAARDTTATRAWRARGP</sequence>
<keyword evidence="3" id="KW-1185">Reference proteome</keyword>
<proteinExistence type="predicted"/>
<feature type="region of interest" description="Disordered" evidence="1">
    <location>
        <begin position="1"/>
        <end position="43"/>
    </location>
</feature>
<dbReference type="EMBL" id="BAAAOQ010000025">
    <property type="protein sequence ID" value="GAA2202795.1"/>
    <property type="molecule type" value="Genomic_DNA"/>
</dbReference>
<organism evidence="2 3">
    <name type="scientific">Streptomyces bangladeshensis</name>
    <dbReference type="NCBI Taxonomy" id="295352"/>
    <lineage>
        <taxon>Bacteria</taxon>
        <taxon>Bacillati</taxon>
        <taxon>Actinomycetota</taxon>
        <taxon>Actinomycetes</taxon>
        <taxon>Kitasatosporales</taxon>
        <taxon>Streptomycetaceae</taxon>
        <taxon>Streptomyces</taxon>
    </lineage>
</organism>
<dbReference type="RefSeq" id="WP_346164012.1">
    <property type="nucleotide sequence ID" value="NZ_BAAAOQ010000025.1"/>
</dbReference>